<comment type="caution">
    <text evidence="2">The sequence shown here is derived from an EMBL/GenBank/DDBJ whole genome shotgun (WGS) entry which is preliminary data.</text>
</comment>
<evidence type="ECO:0000256" key="1">
    <source>
        <dbReference type="SAM" id="MobiDB-lite"/>
    </source>
</evidence>
<dbReference type="Proteomes" id="UP001597116">
    <property type="component" value="Unassembled WGS sequence"/>
</dbReference>
<protein>
    <submittedName>
        <fullName evidence="2">DUF5958 family protein</fullName>
    </submittedName>
</protein>
<organism evidence="2 3">
    <name type="scientific">Larkinella insperata</name>
    <dbReference type="NCBI Taxonomy" id="332158"/>
    <lineage>
        <taxon>Bacteria</taxon>
        <taxon>Pseudomonadati</taxon>
        <taxon>Bacteroidota</taxon>
        <taxon>Cytophagia</taxon>
        <taxon>Cytophagales</taxon>
        <taxon>Spirosomataceae</taxon>
        <taxon>Larkinella</taxon>
    </lineage>
</organism>
<keyword evidence="3" id="KW-1185">Reference proteome</keyword>
<proteinExistence type="predicted"/>
<accession>A0ABW3Q851</accession>
<dbReference type="RefSeq" id="WP_265991470.1">
    <property type="nucleotide sequence ID" value="NZ_CP110973.1"/>
</dbReference>
<dbReference type="InterPro" id="IPR046002">
    <property type="entry name" value="DUF5958"/>
</dbReference>
<feature type="region of interest" description="Disordered" evidence="1">
    <location>
        <begin position="165"/>
        <end position="186"/>
    </location>
</feature>
<gene>
    <name evidence="2" type="ORF">ACFQ4C_20365</name>
</gene>
<evidence type="ECO:0000313" key="3">
    <source>
        <dbReference type="Proteomes" id="UP001597116"/>
    </source>
</evidence>
<sequence>MSLEEEVMIVEFAQGIRSEGEIVRGFSQLMDDEKRKRVFKLLSLIDQVYPTDAEVEQASAHVSPNDERVLIVKRSLVKKGLRIHTGEDSLDNSYAILLNLFKTAYQRQVALGTETLKKWWHQDLSKREVVEAMLANYRSLVEEIYQHPSFRNEFASIAKLRLQDKLRDARPPKSTPAEPSTPPEKPQHYHFVTYDEMLSALANANPVRMDGKKEDFKNGYAASMLFQSLARALSKQYHLEQTETTRLINEIVDRHLKETYNSEPYW</sequence>
<dbReference type="EMBL" id="JBHTLP010000011">
    <property type="protein sequence ID" value="MFD1143492.1"/>
    <property type="molecule type" value="Genomic_DNA"/>
</dbReference>
<evidence type="ECO:0000313" key="2">
    <source>
        <dbReference type="EMBL" id="MFD1143492.1"/>
    </source>
</evidence>
<dbReference type="Pfam" id="PF19383">
    <property type="entry name" value="DUF5958"/>
    <property type="match status" value="1"/>
</dbReference>
<name>A0ABW3Q851_9BACT</name>
<reference evidence="3" key="1">
    <citation type="journal article" date="2019" name="Int. J. Syst. Evol. Microbiol.">
        <title>The Global Catalogue of Microorganisms (GCM) 10K type strain sequencing project: providing services to taxonomists for standard genome sequencing and annotation.</title>
        <authorList>
            <consortium name="The Broad Institute Genomics Platform"/>
            <consortium name="The Broad Institute Genome Sequencing Center for Infectious Disease"/>
            <person name="Wu L."/>
            <person name="Ma J."/>
        </authorList>
    </citation>
    <scope>NUCLEOTIDE SEQUENCE [LARGE SCALE GENOMIC DNA]</scope>
    <source>
        <strain evidence="3">CCUG 55608</strain>
    </source>
</reference>